<protein>
    <submittedName>
        <fullName evidence="2">Uncharacterized protein</fullName>
    </submittedName>
</protein>
<dbReference type="AlphaFoldDB" id="A0ABD1L4H4"/>
<evidence type="ECO:0000256" key="1">
    <source>
        <dbReference type="SAM" id="MobiDB-lite"/>
    </source>
</evidence>
<feature type="compositionally biased region" description="Polar residues" evidence="1">
    <location>
        <begin position="296"/>
        <end position="312"/>
    </location>
</feature>
<sequence length="338" mass="37892">MGVRCLGFCCVALSRQKWRRFTYERDMVNRAVHAAGRGGNWEMLTCFVREEGSGIFGFRDAKGCTVLHSVAAKEQDKFRSGVGFGVKVRIAFDMILGISESKNTERRHGWDGPSFWVIIYMEIPTVNYQVNSCTSCSALLDFHGFLLTTKAQQRKGEPSGAIRSADSEALSGLKAVSKNQSAERILWRSADGLSERKLSSWTFPGSTEKRNSKLLERESIRSQIQGRIAWERGSTLLLLHRSIGADIRQEVEQTVQEEGSQMVENNGVQRDVNTEKENEKNRVVIGKVRREGYMTSLDTASTKRNTRFQAQQRKGEPSRAIRSADSEALSGLKAVSKK</sequence>
<comment type="caution">
    <text evidence="2">The sequence shown here is derived from an EMBL/GenBank/DDBJ whole genome shotgun (WGS) entry which is preliminary data.</text>
</comment>
<proteinExistence type="predicted"/>
<feature type="region of interest" description="Disordered" evidence="1">
    <location>
        <begin position="257"/>
        <end position="279"/>
    </location>
</feature>
<dbReference type="Proteomes" id="UP001603857">
    <property type="component" value="Unassembled WGS sequence"/>
</dbReference>
<organism evidence="2 3">
    <name type="scientific">Flemingia macrophylla</name>
    <dbReference type="NCBI Taxonomy" id="520843"/>
    <lineage>
        <taxon>Eukaryota</taxon>
        <taxon>Viridiplantae</taxon>
        <taxon>Streptophyta</taxon>
        <taxon>Embryophyta</taxon>
        <taxon>Tracheophyta</taxon>
        <taxon>Spermatophyta</taxon>
        <taxon>Magnoliopsida</taxon>
        <taxon>eudicotyledons</taxon>
        <taxon>Gunneridae</taxon>
        <taxon>Pentapetalae</taxon>
        <taxon>rosids</taxon>
        <taxon>fabids</taxon>
        <taxon>Fabales</taxon>
        <taxon>Fabaceae</taxon>
        <taxon>Papilionoideae</taxon>
        <taxon>50 kb inversion clade</taxon>
        <taxon>NPAAA clade</taxon>
        <taxon>indigoferoid/millettioid clade</taxon>
        <taxon>Phaseoleae</taxon>
        <taxon>Flemingia</taxon>
    </lineage>
</organism>
<evidence type="ECO:0000313" key="2">
    <source>
        <dbReference type="EMBL" id="KAL2318414.1"/>
    </source>
</evidence>
<accession>A0ABD1L4H4</accession>
<evidence type="ECO:0000313" key="3">
    <source>
        <dbReference type="Proteomes" id="UP001603857"/>
    </source>
</evidence>
<name>A0ABD1L4H4_9FABA</name>
<gene>
    <name evidence="2" type="ORF">Fmac_032290</name>
</gene>
<feature type="compositionally biased region" description="Polar residues" evidence="1">
    <location>
        <begin position="257"/>
        <end position="268"/>
    </location>
</feature>
<reference evidence="2 3" key="1">
    <citation type="submission" date="2024-08" db="EMBL/GenBank/DDBJ databases">
        <title>Insights into the chromosomal genome structure of Flemingia macrophylla.</title>
        <authorList>
            <person name="Ding Y."/>
            <person name="Zhao Y."/>
            <person name="Bi W."/>
            <person name="Wu M."/>
            <person name="Zhao G."/>
            <person name="Gong Y."/>
            <person name="Li W."/>
            <person name="Zhang P."/>
        </authorList>
    </citation>
    <scope>NUCLEOTIDE SEQUENCE [LARGE SCALE GENOMIC DNA]</scope>
    <source>
        <strain evidence="2">DYQJB</strain>
        <tissue evidence="2">Leaf</tissue>
    </source>
</reference>
<keyword evidence="3" id="KW-1185">Reference proteome</keyword>
<dbReference type="EMBL" id="JBGMDY010000011">
    <property type="protein sequence ID" value="KAL2318414.1"/>
    <property type="molecule type" value="Genomic_DNA"/>
</dbReference>
<feature type="compositionally biased region" description="Basic and acidic residues" evidence="1">
    <location>
        <begin position="313"/>
        <end position="325"/>
    </location>
</feature>
<feature type="region of interest" description="Disordered" evidence="1">
    <location>
        <begin position="296"/>
        <end position="338"/>
    </location>
</feature>